<evidence type="ECO:0000313" key="1">
    <source>
        <dbReference type="EMBL" id="MZS91004.1"/>
    </source>
</evidence>
<dbReference type="RefSeq" id="WP_161276661.1">
    <property type="nucleotide sequence ID" value="NZ_JBCOSO010000124.1"/>
</dbReference>
<proteinExistence type="predicted"/>
<evidence type="ECO:0000313" key="2">
    <source>
        <dbReference type="Proteomes" id="UP000477156"/>
    </source>
</evidence>
<dbReference type="AlphaFoldDB" id="A0A6L8XY90"/>
<dbReference type="EMBL" id="WWVF01000062">
    <property type="protein sequence ID" value="MZS91004.1"/>
    <property type="molecule type" value="Genomic_DNA"/>
</dbReference>
<comment type="caution">
    <text evidence="1">The sequence shown here is derived from an EMBL/GenBank/DDBJ whole genome shotgun (WGS) entry which is preliminary data.</text>
</comment>
<gene>
    <name evidence="1" type="ORF">GT712_18655</name>
</gene>
<accession>A0A6L8XY90</accession>
<sequence length="66" mass="7526">MNKYKAIMQAERVHAILQSVSRGDTASSEENELFISEETLKELVSASEYVKQSLLTLIEDDDKTYE</sequence>
<protein>
    <submittedName>
        <fullName evidence="1">Uncharacterized protein</fullName>
    </submittedName>
</protein>
<organism evidence="1 2">
    <name type="scientific">Blautia wexlerae</name>
    <dbReference type="NCBI Taxonomy" id="418240"/>
    <lineage>
        <taxon>Bacteria</taxon>
        <taxon>Bacillati</taxon>
        <taxon>Bacillota</taxon>
        <taxon>Clostridia</taxon>
        <taxon>Lachnospirales</taxon>
        <taxon>Lachnospiraceae</taxon>
        <taxon>Blautia</taxon>
    </lineage>
</organism>
<name>A0A6L8XY90_9FIRM</name>
<dbReference type="Proteomes" id="UP000477156">
    <property type="component" value="Unassembled WGS sequence"/>
</dbReference>
<reference evidence="1 2" key="1">
    <citation type="journal article" date="2019" name="Nat. Med.">
        <title>A library of human gut bacterial isolates paired with longitudinal multiomics data enables mechanistic microbiome research.</title>
        <authorList>
            <person name="Poyet M."/>
            <person name="Groussin M."/>
            <person name="Gibbons S.M."/>
            <person name="Avila-Pacheco J."/>
            <person name="Jiang X."/>
            <person name="Kearney S.M."/>
            <person name="Perrotta A.R."/>
            <person name="Berdy B."/>
            <person name="Zhao S."/>
            <person name="Lieberman T.D."/>
            <person name="Swanson P.K."/>
            <person name="Smith M."/>
            <person name="Roesemann S."/>
            <person name="Alexander J.E."/>
            <person name="Rich S.A."/>
            <person name="Livny J."/>
            <person name="Vlamakis H."/>
            <person name="Clish C."/>
            <person name="Bullock K."/>
            <person name="Deik A."/>
            <person name="Scott J."/>
            <person name="Pierce K.A."/>
            <person name="Xavier R.J."/>
            <person name="Alm E.J."/>
        </authorList>
    </citation>
    <scope>NUCLEOTIDE SEQUENCE [LARGE SCALE GENOMIC DNA]</scope>
    <source>
        <strain evidence="1 2">BIOML-A12</strain>
    </source>
</reference>